<evidence type="ECO:0000256" key="11">
    <source>
        <dbReference type="PROSITE-ProRule" id="PRU00182"/>
    </source>
</evidence>
<feature type="binding site" evidence="10">
    <location>
        <position position="229"/>
    </location>
    <ligand>
        <name>ATP</name>
        <dbReference type="ChEBI" id="CHEBI:30616"/>
    </ligand>
</feature>
<dbReference type="HAMAP" id="MF_02007">
    <property type="entry name" value="Tyr_tRNA_synth_type2"/>
    <property type="match status" value="1"/>
</dbReference>
<keyword evidence="2 10" id="KW-0963">Cytoplasm</keyword>
<dbReference type="InterPro" id="IPR024088">
    <property type="entry name" value="Tyr-tRNA-ligase_bac-type"/>
</dbReference>
<dbReference type="Gene3D" id="3.40.50.620">
    <property type="entry name" value="HUPs"/>
    <property type="match status" value="1"/>
</dbReference>
<dbReference type="GO" id="GO:0005524">
    <property type="term" value="F:ATP binding"/>
    <property type="evidence" value="ECO:0007669"/>
    <property type="project" value="UniProtKB-UniRule"/>
</dbReference>
<accession>A0A7Z7LFT2</accession>
<dbReference type="Proteomes" id="UP000250796">
    <property type="component" value="Chromosome MESINF"/>
</dbReference>
<protein>
    <recommendedName>
        <fullName evidence="10">Tyrosine--tRNA ligase</fullName>
        <ecNumber evidence="10">6.1.1.1</ecNumber>
    </recommendedName>
    <alternativeName>
        <fullName evidence="10">Tyrosyl-tRNA synthetase</fullName>
        <shortName evidence="10">TyrRS</shortName>
    </alternativeName>
</protein>
<comment type="subcellular location">
    <subcellularLocation>
        <location evidence="10">Cytoplasm</location>
    </subcellularLocation>
</comment>
<dbReference type="Gene3D" id="3.10.290.10">
    <property type="entry name" value="RNA-binding S4 domain"/>
    <property type="match status" value="1"/>
</dbReference>
<dbReference type="SUPFAM" id="SSF52374">
    <property type="entry name" value="Nucleotidylyl transferase"/>
    <property type="match status" value="1"/>
</dbReference>
<gene>
    <name evidence="10 13" type="primary">tyrS</name>
    <name evidence="13" type="ORF">MESINF_1788</name>
</gene>
<feature type="domain" description="RNA-binding S4" evidence="12">
    <location>
        <begin position="337"/>
        <end position="397"/>
    </location>
</feature>
<dbReference type="GO" id="GO:0006437">
    <property type="term" value="P:tyrosyl-tRNA aminoacylation"/>
    <property type="evidence" value="ECO:0007669"/>
    <property type="project" value="UniProtKB-UniRule"/>
</dbReference>
<organism evidence="13 14">
    <name type="scientific">Mesotoga infera</name>
    <dbReference type="NCBI Taxonomy" id="1236046"/>
    <lineage>
        <taxon>Bacteria</taxon>
        <taxon>Thermotogati</taxon>
        <taxon>Thermotogota</taxon>
        <taxon>Thermotogae</taxon>
        <taxon>Kosmotogales</taxon>
        <taxon>Kosmotogaceae</taxon>
        <taxon>Mesotoga</taxon>
    </lineage>
</organism>
<dbReference type="PANTHER" id="PTHR11766">
    <property type="entry name" value="TYROSYL-TRNA SYNTHETASE"/>
    <property type="match status" value="1"/>
</dbReference>
<comment type="similarity">
    <text evidence="10">Belongs to the class-I aminoacyl-tRNA synthetase family. TyrS type 2 subfamily.</text>
</comment>
<dbReference type="InterPro" id="IPR036986">
    <property type="entry name" value="S4_RNA-bd_sf"/>
</dbReference>
<dbReference type="InterPro" id="IPR002307">
    <property type="entry name" value="Tyr-tRNA-ligase"/>
</dbReference>
<dbReference type="GO" id="GO:0004831">
    <property type="term" value="F:tyrosine-tRNA ligase activity"/>
    <property type="evidence" value="ECO:0007669"/>
    <property type="project" value="UniProtKB-UniRule"/>
</dbReference>
<evidence type="ECO:0000256" key="1">
    <source>
        <dbReference type="ARBA" id="ARBA00011738"/>
    </source>
</evidence>
<evidence type="ECO:0000256" key="2">
    <source>
        <dbReference type="ARBA" id="ARBA00022490"/>
    </source>
</evidence>
<keyword evidence="14" id="KW-1185">Reference proteome</keyword>
<evidence type="ECO:0000256" key="7">
    <source>
        <dbReference type="ARBA" id="ARBA00022917"/>
    </source>
</evidence>
<dbReference type="CDD" id="cd00805">
    <property type="entry name" value="TyrRS_core"/>
    <property type="match status" value="1"/>
</dbReference>
<dbReference type="PRINTS" id="PR01040">
    <property type="entry name" value="TRNASYNTHTYR"/>
</dbReference>
<comment type="catalytic activity">
    <reaction evidence="9 10">
        <text>tRNA(Tyr) + L-tyrosine + ATP = L-tyrosyl-tRNA(Tyr) + AMP + diphosphate + H(+)</text>
        <dbReference type="Rhea" id="RHEA:10220"/>
        <dbReference type="Rhea" id="RHEA-COMP:9706"/>
        <dbReference type="Rhea" id="RHEA-COMP:9707"/>
        <dbReference type="ChEBI" id="CHEBI:15378"/>
        <dbReference type="ChEBI" id="CHEBI:30616"/>
        <dbReference type="ChEBI" id="CHEBI:33019"/>
        <dbReference type="ChEBI" id="CHEBI:58315"/>
        <dbReference type="ChEBI" id="CHEBI:78442"/>
        <dbReference type="ChEBI" id="CHEBI:78536"/>
        <dbReference type="ChEBI" id="CHEBI:456215"/>
        <dbReference type="EC" id="6.1.1.1"/>
    </reaction>
</comment>
<evidence type="ECO:0000256" key="3">
    <source>
        <dbReference type="ARBA" id="ARBA00022598"/>
    </source>
</evidence>
<dbReference type="RefSeq" id="WP_169699402.1">
    <property type="nucleotide sequence ID" value="NZ_LS974202.1"/>
</dbReference>
<evidence type="ECO:0000256" key="6">
    <source>
        <dbReference type="ARBA" id="ARBA00022884"/>
    </source>
</evidence>
<feature type="short sequence motif" description="'KMSKS' region" evidence="10">
    <location>
        <begin position="226"/>
        <end position="230"/>
    </location>
</feature>
<dbReference type="CDD" id="cd00165">
    <property type="entry name" value="S4"/>
    <property type="match status" value="1"/>
</dbReference>
<evidence type="ECO:0000256" key="8">
    <source>
        <dbReference type="ARBA" id="ARBA00023146"/>
    </source>
</evidence>
<evidence type="ECO:0000313" key="13">
    <source>
        <dbReference type="EMBL" id="SSC13232.1"/>
    </source>
</evidence>
<proteinExistence type="inferred from homology"/>
<evidence type="ECO:0000256" key="5">
    <source>
        <dbReference type="ARBA" id="ARBA00022840"/>
    </source>
</evidence>
<dbReference type="Pfam" id="PF00579">
    <property type="entry name" value="tRNA-synt_1b"/>
    <property type="match status" value="1"/>
</dbReference>
<dbReference type="InterPro" id="IPR014729">
    <property type="entry name" value="Rossmann-like_a/b/a_fold"/>
</dbReference>
<feature type="short sequence motif" description="'HIGH' region" evidence="10">
    <location>
        <begin position="42"/>
        <end position="51"/>
    </location>
</feature>
<dbReference type="PANTHER" id="PTHR11766:SF1">
    <property type="entry name" value="TYROSINE--TRNA LIGASE"/>
    <property type="match status" value="1"/>
</dbReference>
<dbReference type="SMART" id="SM00363">
    <property type="entry name" value="S4"/>
    <property type="match status" value="1"/>
</dbReference>
<dbReference type="PROSITE" id="PS50889">
    <property type="entry name" value="S4"/>
    <property type="match status" value="1"/>
</dbReference>
<evidence type="ECO:0000313" key="14">
    <source>
        <dbReference type="Proteomes" id="UP000250796"/>
    </source>
</evidence>
<dbReference type="NCBIfam" id="TIGR00234">
    <property type="entry name" value="tyrS"/>
    <property type="match status" value="1"/>
</dbReference>
<dbReference type="Gene3D" id="1.10.240.10">
    <property type="entry name" value="Tyrosyl-Transfer RNA Synthetase"/>
    <property type="match status" value="1"/>
</dbReference>
<dbReference type="KEGG" id="minf:MESINF_1788"/>
<sequence>MQTPENQFKELTKNHVSLISEKELLEKLSKNRPLRVKLGVDPSRPDLHLGHAVVLRKLRQFQRFGHHVVLIIGDFTARIGDPSGRSKTRPMISKDESKINAISYSQQAFKILDKDLTEIRFNSEWLDALNFEDVIRLSAKYTVARMLERHDFSKRYSDNEPIAIAEFLYPLAQAYDSVFVKADIEIGGDDQFFNLVVGRKIQEEYGLEPQAVLTMPLIEGTDGNLKMSKSYDNYIAFEDTPRDMFGKLMSIPDTLIMKYMRLLTDKSDEELRDVEECLRSRTVNPRDIKMELARDITAQFYDEETSRIALEEFIKIFRHKEVPEEMPEIRLDTDSISIVDLLVNHANISSRSEARRLLEQGGIKLNEKVIEDVYAILDPLDGDVLRIGKKRFYRLVKC</sequence>
<evidence type="ECO:0000256" key="9">
    <source>
        <dbReference type="ARBA" id="ARBA00048248"/>
    </source>
</evidence>
<keyword evidence="5 10" id="KW-0067">ATP-binding</keyword>
<name>A0A7Z7LFT2_9BACT</name>
<comment type="function">
    <text evidence="10">Catalyzes the attachment of tyrosine to tRNA(Tyr) in a two-step reaction: tyrosine is first activated by ATP to form Tyr-AMP and then transferred to the acceptor end of tRNA(Tyr).</text>
</comment>
<evidence type="ECO:0000256" key="10">
    <source>
        <dbReference type="HAMAP-Rule" id="MF_02007"/>
    </source>
</evidence>
<dbReference type="GO" id="GO:0003723">
    <property type="term" value="F:RNA binding"/>
    <property type="evidence" value="ECO:0007669"/>
    <property type="project" value="UniProtKB-KW"/>
</dbReference>
<dbReference type="InterPro" id="IPR002305">
    <property type="entry name" value="aa-tRNA-synth_Ic"/>
</dbReference>
<dbReference type="FunFam" id="3.40.50.620:FF:000061">
    <property type="entry name" value="Tyrosine--tRNA ligase"/>
    <property type="match status" value="1"/>
</dbReference>
<dbReference type="InterPro" id="IPR024108">
    <property type="entry name" value="Tyr-tRNA-ligase_bac_2"/>
</dbReference>
<dbReference type="EMBL" id="LS974202">
    <property type="protein sequence ID" value="SSC13232.1"/>
    <property type="molecule type" value="Genomic_DNA"/>
</dbReference>
<comment type="subunit">
    <text evidence="1 10">Homodimer.</text>
</comment>
<keyword evidence="6 11" id="KW-0694">RNA-binding</keyword>
<evidence type="ECO:0000256" key="4">
    <source>
        <dbReference type="ARBA" id="ARBA00022741"/>
    </source>
</evidence>
<evidence type="ECO:0000259" key="12">
    <source>
        <dbReference type="SMART" id="SM00363"/>
    </source>
</evidence>
<dbReference type="AlphaFoldDB" id="A0A7Z7LFT2"/>
<dbReference type="EC" id="6.1.1.1" evidence="10"/>
<dbReference type="GO" id="GO:0005829">
    <property type="term" value="C:cytosol"/>
    <property type="evidence" value="ECO:0007669"/>
    <property type="project" value="TreeGrafter"/>
</dbReference>
<reference evidence="13 14" key="1">
    <citation type="submission" date="2017-01" db="EMBL/GenBank/DDBJ databases">
        <authorList>
            <person name="Erauso G."/>
        </authorList>
    </citation>
    <scope>NUCLEOTIDE SEQUENCE [LARGE SCALE GENOMIC DNA]</scope>
    <source>
        <strain evidence="13">MESINF1</strain>
    </source>
</reference>
<keyword evidence="3 10" id="KW-0436">Ligase</keyword>
<dbReference type="InterPro" id="IPR002942">
    <property type="entry name" value="S4_RNA-bd"/>
</dbReference>
<dbReference type="SUPFAM" id="SSF55174">
    <property type="entry name" value="Alpha-L RNA-binding motif"/>
    <property type="match status" value="1"/>
</dbReference>
<keyword evidence="7 10" id="KW-0648">Protein biosynthesis</keyword>
<keyword evidence="8 10" id="KW-0030">Aminoacyl-tRNA synthetase</keyword>
<dbReference type="Pfam" id="PF22421">
    <property type="entry name" value="SYY_C-terminal"/>
    <property type="match status" value="1"/>
</dbReference>
<dbReference type="InterPro" id="IPR054608">
    <property type="entry name" value="SYY-like_C"/>
</dbReference>
<keyword evidence="4 10" id="KW-0547">Nucleotide-binding</keyword>